<sequence length="811" mass="88542">MLGTSALEYAGSLAEAGNRLHFVPGQPAYAPGFTKHSEQGEGLADNALTAYLYVTSQQDEAVAYYAQPEKSVLYELGEASSAANPITGYMEIAVKPLPALTHTRQAFPAAPYGNLQGLPNAEQYAAFEKKVLAPARQARIVQATEQSGKALPKAGDVLQEQAAWNDKQQASLSTSPIQQASASARQQAAARQAVTRKGWLAKFNQEATSWQSLVLAQAQQGEQTLELAGPGGGSISGPLKEALQSNQLFLVAEGPKFAQHAAWLTSMLAIEGFSFDLEPSKWAAADTILIFKYCTGSLKELAANLESWTMAYAFNEGGLTQLHVQRIFENAEEMAKTHEEFRVFAELLNSPGWTGLLALNVHTPLEDLPPELAGLRAGIAAADFKAHHIGIHSSPVLVDEEDVDPIVIQDGGAHLAQDAERLSDAPVAIRLKDSSMFGLIYYEDETPMRQDGSVYRYRVKTLKVQFENSAIKRFSSSVELLVNQLFGDTVELQGAQGQSNVMALNGVYQEQAGRKTYVFLNEQDLRFRVRSEVLEEVELLRAQFLTETTAEEQEEGRDIESRFAFSGNLRFKHRPEFDLFSFGNGPDGDNGQLNFSNLALHMRFPQANPDNKQFVFDAENLAFNLGASQARHDSLYRHFPLKLAGFIQADEGSSPASLGYHSVQTPISETSLLYPWYGLEFELNLGSLGALASQAGFTAKLLAAWSPGEAGISMFTGMYLPGTGDSGKMFALENILRFSIDAFRMETGTSASGRTSYTLILNNLRLGFLGMQFPPSAYVDFVLFGNPDPSARADSLGWYASYTDESAIKNT</sequence>
<name>A0A8J4H368_9BACL</name>
<proteinExistence type="predicted"/>
<dbReference type="EMBL" id="BOVK01000012">
    <property type="protein sequence ID" value="GIQ68064.1"/>
    <property type="molecule type" value="Genomic_DNA"/>
</dbReference>
<protein>
    <submittedName>
        <fullName evidence="1">Uncharacterized protein</fullName>
    </submittedName>
</protein>
<organism evidence="1 2">
    <name type="scientific">Xylanibacillus composti</name>
    <dbReference type="NCBI Taxonomy" id="1572762"/>
    <lineage>
        <taxon>Bacteria</taxon>
        <taxon>Bacillati</taxon>
        <taxon>Bacillota</taxon>
        <taxon>Bacilli</taxon>
        <taxon>Bacillales</taxon>
        <taxon>Paenibacillaceae</taxon>
        <taxon>Xylanibacillus</taxon>
    </lineage>
</organism>
<dbReference type="Proteomes" id="UP000677918">
    <property type="component" value="Unassembled WGS sequence"/>
</dbReference>
<evidence type="ECO:0000313" key="2">
    <source>
        <dbReference type="Proteomes" id="UP000677918"/>
    </source>
</evidence>
<evidence type="ECO:0000313" key="1">
    <source>
        <dbReference type="EMBL" id="GIQ68064.1"/>
    </source>
</evidence>
<keyword evidence="2" id="KW-1185">Reference proteome</keyword>
<accession>A0A8J4H368</accession>
<gene>
    <name evidence="1" type="ORF">XYCOK13_08880</name>
</gene>
<comment type="caution">
    <text evidence="1">The sequence shown here is derived from an EMBL/GenBank/DDBJ whole genome shotgun (WGS) entry which is preliminary data.</text>
</comment>
<dbReference type="AlphaFoldDB" id="A0A8J4H368"/>
<reference evidence="1" key="1">
    <citation type="submission" date="2021-04" db="EMBL/GenBank/DDBJ databases">
        <title>Draft genome sequence of Xylanibacillus composti strain K13.</title>
        <authorList>
            <person name="Uke A."/>
            <person name="Chhe C."/>
            <person name="Baramee S."/>
            <person name="Kosugi A."/>
        </authorList>
    </citation>
    <scope>NUCLEOTIDE SEQUENCE</scope>
    <source>
        <strain evidence="1">K13</strain>
    </source>
</reference>